<feature type="chain" id="PRO_5002166280" description="Secreted protein" evidence="1">
    <location>
        <begin position="25"/>
        <end position="93"/>
    </location>
</feature>
<keyword evidence="1" id="KW-0732">Signal</keyword>
<name>A0A0C3JRH1_PISTI</name>
<evidence type="ECO:0000256" key="1">
    <source>
        <dbReference type="SAM" id="SignalP"/>
    </source>
</evidence>
<proteinExistence type="predicted"/>
<protein>
    <recommendedName>
        <fullName evidence="4">Secreted protein</fullName>
    </recommendedName>
</protein>
<evidence type="ECO:0008006" key="4">
    <source>
        <dbReference type="Google" id="ProtNLM"/>
    </source>
</evidence>
<dbReference type="EMBL" id="KN831999">
    <property type="protein sequence ID" value="KIO00077.1"/>
    <property type="molecule type" value="Genomic_DNA"/>
</dbReference>
<dbReference type="InParanoid" id="A0A0C3JRH1"/>
<dbReference type="Proteomes" id="UP000054217">
    <property type="component" value="Unassembled WGS sequence"/>
</dbReference>
<reference evidence="2 3" key="1">
    <citation type="submission" date="2014-04" db="EMBL/GenBank/DDBJ databases">
        <authorList>
            <consortium name="DOE Joint Genome Institute"/>
            <person name="Kuo A."/>
            <person name="Kohler A."/>
            <person name="Costa M.D."/>
            <person name="Nagy L.G."/>
            <person name="Floudas D."/>
            <person name="Copeland A."/>
            <person name="Barry K.W."/>
            <person name="Cichocki N."/>
            <person name="Veneault-Fourrey C."/>
            <person name="LaButti K."/>
            <person name="Lindquist E.A."/>
            <person name="Lipzen A."/>
            <person name="Lundell T."/>
            <person name="Morin E."/>
            <person name="Murat C."/>
            <person name="Sun H."/>
            <person name="Tunlid A."/>
            <person name="Henrissat B."/>
            <person name="Grigoriev I.V."/>
            <person name="Hibbett D.S."/>
            <person name="Martin F."/>
            <person name="Nordberg H.P."/>
            <person name="Cantor M.N."/>
            <person name="Hua S.X."/>
        </authorList>
    </citation>
    <scope>NUCLEOTIDE SEQUENCE [LARGE SCALE GENOMIC DNA]</scope>
    <source>
        <strain evidence="2 3">Marx 270</strain>
    </source>
</reference>
<keyword evidence="3" id="KW-1185">Reference proteome</keyword>
<organism evidence="2 3">
    <name type="scientific">Pisolithus tinctorius Marx 270</name>
    <dbReference type="NCBI Taxonomy" id="870435"/>
    <lineage>
        <taxon>Eukaryota</taxon>
        <taxon>Fungi</taxon>
        <taxon>Dikarya</taxon>
        <taxon>Basidiomycota</taxon>
        <taxon>Agaricomycotina</taxon>
        <taxon>Agaricomycetes</taxon>
        <taxon>Agaricomycetidae</taxon>
        <taxon>Boletales</taxon>
        <taxon>Sclerodermatineae</taxon>
        <taxon>Pisolithaceae</taxon>
        <taxon>Pisolithus</taxon>
    </lineage>
</organism>
<gene>
    <name evidence="2" type="ORF">M404DRAFT_1004200</name>
</gene>
<evidence type="ECO:0000313" key="2">
    <source>
        <dbReference type="EMBL" id="KIO00077.1"/>
    </source>
</evidence>
<reference evidence="3" key="2">
    <citation type="submission" date="2015-01" db="EMBL/GenBank/DDBJ databases">
        <title>Evolutionary Origins and Diversification of the Mycorrhizal Mutualists.</title>
        <authorList>
            <consortium name="DOE Joint Genome Institute"/>
            <consortium name="Mycorrhizal Genomics Consortium"/>
            <person name="Kohler A."/>
            <person name="Kuo A."/>
            <person name="Nagy L.G."/>
            <person name="Floudas D."/>
            <person name="Copeland A."/>
            <person name="Barry K.W."/>
            <person name="Cichocki N."/>
            <person name="Veneault-Fourrey C."/>
            <person name="LaButti K."/>
            <person name="Lindquist E.A."/>
            <person name="Lipzen A."/>
            <person name="Lundell T."/>
            <person name="Morin E."/>
            <person name="Murat C."/>
            <person name="Riley R."/>
            <person name="Ohm R."/>
            <person name="Sun H."/>
            <person name="Tunlid A."/>
            <person name="Henrissat B."/>
            <person name="Grigoriev I.V."/>
            <person name="Hibbett D.S."/>
            <person name="Martin F."/>
        </authorList>
    </citation>
    <scope>NUCLEOTIDE SEQUENCE [LARGE SCALE GENOMIC DNA]</scope>
    <source>
        <strain evidence="3">Marx 270</strain>
    </source>
</reference>
<sequence>MHAHHPSIMLGLFFLLIALLRTECTSIYLATLVTNSELRFGSGDDLMTTRRSHIRLPSCVGNFLLTAVQQVSVPSHQIYDQSDGRCNTPALEP</sequence>
<accession>A0A0C3JRH1</accession>
<feature type="signal peptide" evidence="1">
    <location>
        <begin position="1"/>
        <end position="24"/>
    </location>
</feature>
<evidence type="ECO:0000313" key="3">
    <source>
        <dbReference type="Proteomes" id="UP000054217"/>
    </source>
</evidence>
<dbReference type="HOGENOM" id="CLU_2528338_0_0_1"/>
<dbReference type="AlphaFoldDB" id="A0A0C3JRH1"/>